<keyword evidence="7" id="KW-1185">Reference proteome</keyword>
<keyword evidence="2 5" id="KW-0812">Transmembrane</keyword>
<feature type="transmembrane region" description="Helical" evidence="5">
    <location>
        <begin position="220"/>
        <end position="244"/>
    </location>
</feature>
<evidence type="ECO:0000313" key="7">
    <source>
        <dbReference type="Proteomes" id="UP000182771"/>
    </source>
</evidence>
<comment type="subcellular location">
    <subcellularLocation>
        <location evidence="1">Membrane</location>
        <topology evidence="1">Multi-pass membrane protein</topology>
    </subcellularLocation>
</comment>
<gene>
    <name evidence="6" type="ORF">SAMN05444420_10657</name>
</gene>
<accession>A0A1H2Y0M4</accession>
<reference evidence="6 7" key="1">
    <citation type="submission" date="2016-10" db="EMBL/GenBank/DDBJ databases">
        <authorList>
            <person name="Varghese N."/>
            <person name="Submissions S."/>
        </authorList>
    </citation>
    <scope>NUCLEOTIDE SEQUENCE [LARGE SCALE GENOMIC DNA]</scope>
    <source>
        <strain evidence="6 7">DSM 11449</strain>
    </source>
</reference>
<evidence type="ECO:0000256" key="3">
    <source>
        <dbReference type="ARBA" id="ARBA00022989"/>
    </source>
</evidence>
<sequence>MCINLSVKEPNIITKMKIFENPLVLLAITFGVYYGVLMLQQKYKSVFLNPVMLAVCVLIGYLIIFNISYETYERNAGMYIDFWLKPSIVAMGVPLYQQLSKIRKQLLPLLLSQFVGSLVGILSVCYIAKALGAEENIIRSLAPKSVTTPIALEVSKTLHGITSLTVAAVIVTGILGSILGFKVLQWTGIKSPMGRGISLGTASHALGIMAAFNLSEKHAIYASLGMIFNGIFTAVLAPIVMPFIL</sequence>
<dbReference type="Proteomes" id="UP000182771">
    <property type="component" value="Unassembled WGS sequence"/>
</dbReference>
<dbReference type="PANTHER" id="PTHR30249">
    <property type="entry name" value="PUTATIVE SEROTONIN TRANSPORTER"/>
    <property type="match status" value="1"/>
</dbReference>
<evidence type="ECO:0000256" key="4">
    <source>
        <dbReference type="ARBA" id="ARBA00023136"/>
    </source>
</evidence>
<dbReference type="GO" id="GO:0016020">
    <property type="term" value="C:membrane"/>
    <property type="evidence" value="ECO:0007669"/>
    <property type="project" value="UniProtKB-SubCell"/>
</dbReference>
<evidence type="ECO:0000313" key="6">
    <source>
        <dbReference type="EMBL" id="SDW98348.1"/>
    </source>
</evidence>
<evidence type="ECO:0000256" key="2">
    <source>
        <dbReference type="ARBA" id="ARBA00022692"/>
    </source>
</evidence>
<dbReference type="InterPro" id="IPR007300">
    <property type="entry name" value="CidB/LrgB"/>
</dbReference>
<name>A0A1H2Y0M4_9FLAO</name>
<evidence type="ECO:0000256" key="1">
    <source>
        <dbReference type="ARBA" id="ARBA00004141"/>
    </source>
</evidence>
<keyword evidence="4 5" id="KW-0472">Membrane</keyword>
<feature type="transmembrane region" description="Helical" evidence="5">
    <location>
        <begin position="46"/>
        <end position="64"/>
    </location>
</feature>
<dbReference type="EMBL" id="FNND01000006">
    <property type="protein sequence ID" value="SDW98348.1"/>
    <property type="molecule type" value="Genomic_DNA"/>
</dbReference>
<feature type="transmembrane region" description="Helical" evidence="5">
    <location>
        <begin position="23"/>
        <end position="39"/>
    </location>
</feature>
<feature type="transmembrane region" description="Helical" evidence="5">
    <location>
        <begin position="108"/>
        <end position="131"/>
    </location>
</feature>
<proteinExistence type="predicted"/>
<protein>
    <submittedName>
        <fullName evidence="6">TIGR00659 family protein</fullName>
    </submittedName>
</protein>
<keyword evidence="3 5" id="KW-1133">Transmembrane helix</keyword>
<evidence type="ECO:0000256" key="5">
    <source>
        <dbReference type="SAM" id="Phobius"/>
    </source>
</evidence>
<comment type="caution">
    <text evidence="6">The sequence shown here is derived from an EMBL/GenBank/DDBJ whole genome shotgun (WGS) entry which is preliminary data.</text>
</comment>
<dbReference type="Pfam" id="PF04172">
    <property type="entry name" value="LrgB"/>
    <property type="match status" value="1"/>
</dbReference>
<dbReference type="AlphaFoldDB" id="A0A1H2Y0M4"/>
<dbReference type="PANTHER" id="PTHR30249:SF0">
    <property type="entry name" value="PLASTIDAL GLYCOLATE_GLYCERATE TRANSLOCATOR 1, CHLOROPLASTIC"/>
    <property type="match status" value="1"/>
</dbReference>
<organism evidence="6 7">
    <name type="scientific">Capnocytophaga granulosa</name>
    <dbReference type="NCBI Taxonomy" id="45242"/>
    <lineage>
        <taxon>Bacteria</taxon>
        <taxon>Pseudomonadati</taxon>
        <taxon>Bacteroidota</taxon>
        <taxon>Flavobacteriia</taxon>
        <taxon>Flavobacteriales</taxon>
        <taxon>Flavobacteriaceae</taxon>
        <taxon>Capnocytophaga</taxon>
    </lineage>
</organism>
<feature type="transmembrane region" description="Helical" evidence="5">
    <location>
        <begin position="161"/>
        <end position="184"/>
    </location>
</feature>